<reference evidence="2" key="2">
    <citation type="submission" date="2021-04" db="EMBL/GenBank/DDBJ databases">
        <authorList>
            <person name="Gilroy R."/>
        </authorList>
    </citation>
    <scope>NUCLEOTIDE SEQUENCE</scope>
    <source>
        <strain evidence="2">ChiW7-2402</strain>
    </source>
</reference>
<dbReference type="Proteomes" id="UP000824102">
    <property type="component" value="Unassembled WGS sequence"/>
</dbReference>
<sequence>MNVLRIGETTHGSDFQVFRKIGYFHYLLLIAETPMLLETDGEWQEVPPLSAVLFLPGQRHSYRAFGESYTDCWMHIESDTPLLFEGFPFGKPIQLGAGERFLSLFRIMIGEFYSARRNRVSVLDSLLSALLEMLSSEIGVSGTQFYPFLSLREEVFRFPENPSVPEDDGNNAAPFPNECGGAEIARSERANRGLFAFC</sequence>
<accession>A0A9D2G582</accession>
<evidence type="ECO:0000256" key="1">
    <source>
        <dbReference type="ARBA" id="ARBA00023125"/>
    </source>
</evidence>
<dbReference type="EMBL" id="DXBB01000064">
    <property type="protein sequence ID" value="HIZ72843.1"/>
    <property type="molecule type" value="Genomic_DNA"/>
</dbReference>
<dbReference type="AlphaFoldDB" id="A0A9D2G582"/>
<proteinExistence type="predicted"/>
<dbReference type="InterPro" id="IPR037923">
    <property type="entry name" value="HTH-like"/>
</dbReference>
<comment type="caution">
    <text evidence="2">The sequence shown here is derived from an EMBL/GenBank/DDBJ whole genome shotgun (WGS) entry which is preliminary data.</text>
</comment>
<keyword evidence="1" id="KW-0238">DNA-binding</keyword>
<dbReference type="SUPFAM" id="SSF51215">
    <property type="entry name" value="Regulatory protein AraC"/>
    <property type="match status" value="1"/>
</dbReference>
<gene>
    <name evidence="2" type="ORF">H9964_04610</name>
</gene>
<name>A0A9D2G582_9FIRM</name>
<dbReference type="GO" id="GO:0003677">
    <property type="term" value="F:DNA binding"/>
    <property type="evidence" value="ECO:0007669"/>
    <property type="project" value="UniProtKB-KW"/>
</dbReference>
<evidence type="ECO:0000313" key="2">
    <source>
        <dbReference type="EMBL" id="HIZ72843.1"/>
    </source>
</evidence>
<reference evidence="2" key="1">
    <citation type="journal article" date="2021" name="PeerJ">
        <title>Extensive microbial diversity within the chicken gut microbiome revealed by metagenomics and culture.</title>
        <authorList>
            <person name="Gilroy R."/>
            <person name="Ravi A."/>
            <person name="Getino M."/>
            <person name="Pursley I."/>
            <person name="Horton D.L."/>
            <person name="Alikhan N.F."/>
            <person name="Baker D."/>
            <person name="Gharbi K."/>
            <person name="Hall N."/>
            <person name="Watson M."/>
            <person name="Adriaenssens E.M."/>
            <person name="Foster-Nyarko E."/>
            <person name="Jarju S."/>
            <person name="Secka A."/>
            <person name="Antonio M."/>
            <person name="Oren A."/>
            <person name="Chaudhuri R.R."/>
            <person name="La Ragione R."/>
            <person name="Hildebrand F."/>
            <person name="Pallen M.J."/>
        </authorList>
    </citation>
    <scope>NUCLEOTIDE SEQUENCE</scope>
    <source>
        <strain evidence="2">ChiW7-2402</strain>
    </source>
</reference>
<evidence type="ECO:0000313" key="3">
    <source>
        <dbReference type="Proteomes" id="UP000824102"/>
    </source>
</evidence>
<organism evidence="2 3">
    <name type="scientific">Candidatus Gallimonas intestinavium</name>
    <dbReference type="NCBI Taxonomy" id="2838603"/>
    <lineage>
        <taxon>Bacteria</taxon>
        <taxon>Bacillati</taxon>
        <taxon>Bacillota</taxon>
        <taxon>Clostridia</taxon>
        <taxon>Candidatus Gallimonas</taxon>
    </lineage>
</organism>
<protein>
    <submittedName>
        <fullName evidence="2">Uncharacterized protein</fullName>
    </submittedName>
</protein>